<dbReference type="InterPro" id="IPR029600">
    <property type="entry name" value="IFT81"/>
</dbReference>
<evidence type="ECO:0000256" key="7">
    <source>
        <dbReference type="SAM" id="Coils"/>
    </source>
</evidence>
<evidence type="ECO:0000256" key="1">
    <source>
        <dbReference type="ARBA" id="ARBA00004138"/>
    </source>
</evidence>
<comment type="subcellular location">
    <subcellularLocation>
        <location evidence="1">Cell projection</location>
        <location evidence="1">Cilium</location>
    </subcellularLocation>
</comment>
<evidence type="ECO:0000313" key="10">
    <source>
        <dbReference type="Proteomes" id="UP000039865"/>
    </source>
</evidence>
<reference evidence="9 10" key="1">
    <citation type="submission" date="2014-06" db="EMBL/GenBank/DDBJ databases">
        <authorList>
            <person name="Swart Estienne"/>
        </authorList>
    </citation>
    <scope>NUCLEOTIDE SEQUENCE [LARGE SCALE GENOMIC DNA]</scope>
    <source>
        <strain evidence="9 10">130c</strain>
    </source>
</reference>
<feature type="coiled-coil region" evidence="7">
    <location>
        <begin position="555"/>
        <end position="589"/>
    </location>
</feature>
<keyword evidence="5" id="KW-0966">Cell projection</keyword>
<dbReference type="GO" id="GO:0030992">
    <property type="term" value="C:intraciliary transport particle B"/>
    <property type="evidence" value="ECO:0007669"/>
    <property type="project" value="InterPro"/>
</dbReference>
<evidence type="ECO:0000256" key="6">
    <source>
        <dbReference type="ARBA" id="ARBA00043983"/>
    </source>
</evidence>
<dbReference type="InterPro" id="IPR043016">
    <property type="entry name" value="IFT81_N_sf"/>
</dbReference>
<feature type="domain" description="IFT81 calponin homology" evidence="8">
    <location>
        <begin position="43"/>
        <end position="152"/>
    </location>
</feature>
<feature type="coiled-coil region" evidence="7">
    <location>
        <begin position="484"/>
        <end position="529"/>
    </location>
</feature>
<dbReference type="Proteomes" id="UP000039865">
    <property type="component" value="Unassembled WGS sequence"/>
</dbReference>
<evidence type="ECO:0000256" key="2">
    <source>
        <dbReference type="ARBA" id="ARBA00022794"/>
    </source>
</evidence>
<dbReference type="PANTHER" id="PTHR15614">
    <property type="entry name" value="INTRAFLAGELLAR TRANSPORT PROTEIN 81 HOMOLOG"/>
    <property type="match status" value="1"/>
</dbReference>
<dbReference type="OMA" id="WILTHME"/>
<dbReference type="EMBL" id="CCKQ01015587">
    <property type="protein sequence ID" value="CDW87412.1"/>
    <property type="molecule type" value="Genomic_DNA"/>
</dbReference>
<dbReference type="GO" id="GO:0015631">
    <property type="term" value="F:tubulin binding"/>
    <property type="evidence" value="ECO:0007669"/>
    <property type="project" value="InterPro"/>
</dbReference>
<accession>A0A078B2G8</accession>
<dbReference type="Gene3D" id="1.10.418.70">
    <property type="entry name" value="Intraflagellar transport protein 81, N-terminal domain"/>
    <property type="match status" value="1"/>
</dbReference>
<dbReference type="GO" id="GO:0042073">
    <property type="term" value="P:intraciliary transport"/>
    <property type="evidence" value="ECO:0007669"/>
    <property type="project" value="InterPro"/>
</dbReference>
<dbReference type="GO" id="GO:0060271">
    <property type="term" value="P:cilium assembly"/>
    <property type="evidence" value="ECO:0007669"/>
    <property type="project" value="InterPro"/>
</dbReference>
<dbReference type="GO" id="GO:0036064">
    <property type="term" value="C:ciliary basal body"/>
    <property type="evidence" value="ECO:0007669"/>
    <property type="project" value="TreeGrafter"/>
</dbReference>
<dbReference type="OrthoDB" id="276029at2759"/>
<keyword evidence="10" id="KW-1185">Reference proteome</keyword>
<dbReference type="InParanoid" id="A0A078B2G8"/>
<dbReference type="PANTHER" id="PTHR15614:SF2">
    <property type="entry name" value="INTRAFLAGELLAR TRANSPORT PROTEIN 81 HOMOLOG"/>
    <property type="match status" value="1"/>
</dbReference>
<keyword evidence="4" id="KW-0969">Cilium</keyword>
<name>A0A078B2G8_STYLE</name>
<proteinExistence type="inferred from homology"/>
<evidence type="ECO:0000256" key="5">
    <source>
        <dbReference type="ARBA" id="ARBA00023273"/>
    </source>
</evidence>
<keyword evidence="9" id="KW-0282">Flagellum</keyword>
<protein>
    <submittedName>
        <fullName evidence="9">Intraflagellar transport protein 81</fullName>
    </submittedName>
</protein>
<gene>
    <name evidence="9" type="primary">Contig558.g612</name>
    <name evidence="9" type="ORF">STYLEM_16515</name>
</gene>
<dbReference type="AlphaFoldDB" id="A0A078B2G8"/>
<keyword evidence="2" id="KW-0970">Cilium biogenesis/degradation</keyword>
<evidence type="ECO:0000259" key="8">
    <source>
        <dbReference type="Pfam" id="PF18383"/>
    </source>
</evidence>
<evidence type="ECO:0000256" key="4">
    <source>
        <dbReference type="ARBA" id="ARBA00023069"/>
    </source>
</evidence>
<feature type="coiled-coil region" evidence="7">
    <location>
        <begin position="171"/>
        <end position="258"/>
    </location>
</feature>
<keyword evidence="3 7" id="KW-0175">Coiled coil</keyword>
<dbReference type="InterPro" id="IPR041146">
    <property type="entry name" value="IFT81_CH"/>
</dbReference>
<dbReference type="Pfam" id="PF18383">
    <property type="entry name" value="IFT81_CH"/>
    <property type="match status" value="1"/>
</dbReference>
<sequence length="707" mass="83244">MQTGFSNISIQGKQLKLDQSNLFGNTVPQQKVFSKAPNLNTNEIKQIVDGLNRPPFMCNLSLVEFDDKPPLLGHLDAQHLAIDIQKETQDKTQERICGFLKVLGYPSDYNPNFMRDVVHGDKRTVHHILHWIISRMQELQRKAYTAKFLVPLAIPDEFLVDEDMRETFQIYKDLQAEFQATHLNVEGLRQESMNPADLKKEIQQLEQEKEQLLTKINLFKNKSNKEDFQALLESTSKLRKEQEQDAKLNEKERELNNMIEFFESQLLTVKQRFFDIKKMYSDNVTPDKMLDNLRIETKRNRELCYDILGRELQDKQDRLQRIELVLQEPMTTQSELERLTNDVKRLQRECQLLDDKIRQNAPADDKLAIYKSQATAVSKKKEQKFDEVKKLDTEKIALEKLMNDKESEYAKTRGGKYMKRDDFKQYAANLRGKNAQYKQMKKVLGEIKSEVTVLSRTENILKSRADNLDEFMRDLEKQRGISGIQDVQDKLVHVSETNQMLNNKKESTLQEITTVVQQIENEVKDKKQKLAPEIKKLRGFRQKFSELEAIYTEKKKHYDAVVQNLDQEKNKLEDEVKQLFDEYKTEESKFHHNNIQNEIYDAFLKRIGNEAKFLNTPDKRLSNEFKSYSDFFNAKLRQQENIMKDLKSHQRHIKDNSENYALQVKLFKDLRSLLEIKRRTLMQGNGDGMVGYQDTQARGFDRFVVRD</sequence>
<evidence type="ECO:0000313" key="9">
    <source>
        <dbReference type="EMBL" id="CDW87412.1"/>
    </source>
</evidence>
<comment type="similarity">
    <text evidence="6">Belongs to the IFT81 family.</text>
</comment>
<evidence type="ECO:0000256" key="3">
    <source>
        <dbReference type="ARBA" id="ARBA00023054"/>
    </source>
</evidence>
<organism evidence="9 10">
    <name type="scientific">Stylonychia lemnae</name>
    <name type="common">Ciliate</name>
    <dbReference type="NCBI Taxonomy" id="5949"/>
    <lineage>
        <taxon>Eukaryota</taxon>
        <taxon>Sar</taxon>
        <taxon>Alveolata</taxon>
        <taxon>Ciliophora</taxon>
        <taxon>Intramacronucleata</taxon>
        <taxon>Spirotrichea</taxon>
        <taxon>Stichotrichia</taxon>
        <taxon>Sporadotrichida</taxon>
        <taxon>Oxytrichidae</taxon>
        <taxon>Stylonychinae</taxon>
        <taxon>Stylonychia</taxon>
    </lineage>
</organism>